<protein>
    <submittedName>
        <fullName evidence="3">DUF5723 family protein</fullName>
    </submittedName>
</protein>
<gene>
    <name evidence="3" type="ORF">WJU16_02210</name>
</gene>
<dbReference type="RefSeq" id="WP_341836693.1">
    <property type="nucleotide sequence ID" value="NZ_CP149822.1"/>
</dbReference>
<keyword evidence="4" id="KW-1185">Reference proteome</keyword>
<sequence length="495" mass="55093">MRKKRLRYLIVCLIAAIPAQAQVFPGYHTSQFAGVHAVPFNPALAAGSRYKWDVNIIGADVKAGNTYYSFVKSSLLSGQEKMVRNVDYIPDTNATRKQYGWGSADVMLPSVLYSIDEKQSIAFTWRVRGSANAGGMETQIVNFFALNYPNPRFTNRNFASKFAAANGNAWNEFALSYARVIKDEGDHRWKAGISLKYLGGQASVYTVVRDASFTFNTTELADINSGRVHYGYNEELDQYTSKDNWSTVYSPFQNPGIGVDLGVVYEWRPDNDGFGSMHEGGPDWNPDADTWKARFGVSIVDIGGMSYRKSVPSANLDVTADNVLVRSLNKQRNESMRSYATRIATMFTPLENEDTYFMNLPTSLNMFGDINLNGRFFLSVSATVALNGGEKDDNKTNALTQFLVTPRFELKNLGLYLPVSVNRFGQADAGFALRAGPLVIGSASLFSNLSRQMINHADVFVALRIVPIRLGKWSWDKGSDGTYRKRRHNIGCPTI</sequence>
<name>A0ABZ2YQW2_9BACT</name>
<dbReference type="Proteomes" id="UP001485459">
    <property type="component" value="Chromosome"/>
</dbReference>
<feature type="signal peptide" evidence="1">
    <location>
        <begin position="1"/>
        <end position="21"/>
    </location>
</feature>
<reference evidence="4" key="1">
    <citation type="submission" date="2024-03" db="EMBL/GenBank/DDBJ databases">
        <title>Chitinophaga horti sp. nov., isolated from garden soil.</title>
        <authorList>
            <person name="Lee D.S."/>
            <person name="Han D.M."/>
            <person name="Baek J.H."/>
            <person name="Choi D.G."/>
            <person name="Jeon J.H."/>
            <person name="Jeon C.O."/>
        </authorList>
    </citation>
    <scope>NUCLEOTIDE SEQUENCE [LARGE SCALE GENOMIC DNA]</scope>
    <source>
        <strain evidence="4">GPA1</strain>
    </source>
</reference>
<evidence type="ECO:0000313" key="3">
    <source>
        <dbReference type="EMBL" id="WZN41849.1"/>
    </source>
</evidence>
<dbReference type="EMBL" id="CP149822">
    <property type="protein sequence ID" value="WZN41849.1"/>
    <property type="molecule type" value="Genomic_DNA"/>
</dbReference>
<evidence type="ECO:0000259" key="2">
    <source>
        <dbReference type="Pfam" id="PF18990"/>
    </source>
</evidence>
<organism evidence="3 4">
    <name type="scientific">Chitinophaga pollutisoli</name>
    <dbReference type="NCBI Taxonomy" id="3133966"/>
    <lineage>
        <taxon>Bacteria</taxon>
        <taxon>Pseudomonadati</taxon>
        <taxon>Bacteroidota</taxon>
        <taxon>Chitinophagia</taxon>
        <taxon>Chitinophagales</taxon>
        <taxon>Chitinophagaceae</taxon>
        <taxon>Chitinophaga</taxon>
    </lineage>
</organism>
<feature type="domain" description="DUF5723" evidence="2">
    <location>
        <begin position="42"/>
        <end position="441"/>
    </location>
</feature>
<evidence type="ECO:0000313" key="4">
    <source>
        <dbReference type="Proteomes" id="UP001485459"/>
    </source>
</evidence>
<evidence type="ECO:0000256" key="1">
    <source>
        <dbReference type="SAM" id="SignalP"/>
    </source>
</evidence>
<keyword evidence="1" id="KW-0732">Signal</keyword>
<dbReference type="InterPro" id="IPR043781">
    <property type="entry name" value="DUF5723"/>
</dbReference>
<dbReference type="Pfam" id="PF18990">
    <property type="entry name" value="DUF5723"/>
    <property type="match status" value="1"/>
</dbReference>
<accession>A0ABZ2YQW2</accession>
<feature type="chain" id="PRO_5045349271" evidence="1">
    <location>
        <begin position="22"/>
        <end position="495"/>
    </location>
</feature>
<proteinExistence type="predicted"/>